<dbReference type="PROSITE" id="PS50885">
    <property type="entry name" value="HAMP"/>
    <property type="match status" value="1"/>
</dbReference>
<dbReference type="SUPFAM" id="SSF55785">
    <property type="entry name" value="PYP-like sensor domain (PAS domain)"/>
    <property type="match status" value="1"/>
</dbReference>
<dbReference type="SUPFAM" id="SSF47384">
    <property type="entry name" value="Homodimeric domain of signal transducing histidine kinase"/>
    <property type="match status" value="1"/>
</dbReference>
<evidence type="ECO:0000256" key="6">
    <source>
        <dbReference type="ARBA" id="ARBA00022741"/>
    </source>
</evidence>
<keyword evidence="5" id="KW-0808">Transferase</keyword>
<keyword evidence="14" id="KW-1185">Reference proteome</keyword>
<dbReference type="InterPro" id="IPR050351">
    <property type="entry name" value="BphY/WalK/GraS-like"/>
</dbReference>
<keyword evidence="8" id="KW-0067">ATP-binding</keyword>
<evidence type="ECO:0000256" key="9">
    <source>
        <dbReference type="ARBA" id="ARBA00023012"/>
    </source>
</evidence>
<dbReference type="PANTHER" id="PTHR42878:SF7">
    <property type="entry name" value="SENSOR HISTIDINE KINASE GLRK"/>
    <property type="match status" value="1"/>
</dbReference>
<evidence type="ECO:0000256" key="4">
    <source>
        <dbReference type="ARBA" id="ARBA00022553"/>
    </source>
</evidence>
<dbReference type="InterPro" id="IPR013656">
    <property type="entry name" value="PAS_4"/>
</dbReference>
<evidence type="ECO:0000256" key="2">
    <source>
        <dbReference type="ARBA" id="ARBA00004370"/>
    </source>
</evidence>
<keyword evidence="10" id="KW-0812">Transmembrane</keyword>
<dbReference type="EMBL" id="CP019434">
    <property type="protein sequence ID" value="APZ44373.1"/>
    <property type="molecule type" value="Genomic_DNA"/>
</dbReference>
<dbReference type="Pfam" id="PF00512">
    <property type="entry name" value="HisKA"/>
    <property type="match status" value="1"/>
</dbReference>
<dbReference type="Gene3D" id="3.30.565.10">
    <property type="entry name" value="Histidine kinase-like ATPase, C-terminal domain"/>
    <property type="match status" value="1"/>
</dbReference>
<dbReference type="SMART" id="SM00388">
    <property type="entry name" value="HisKA"/>
    <property type="match status" value="1"/>
</dbReference>
<protein>
    <recommendedName>
        <fullName evidence="3">histidine kinase</fullName>
        <ecNumber evidence="3">2.7.13.3</ecNumber>
    </recommendedName>
</protein>
<dbReference type="AlphaFoldDB" id="A0A1P8UKL6"/>
<feature type="domain" description="HAMP" evidence="12">
    <location>
        <begin position="313"/>
        <end position="365"/>
    </location>
</feature>
<dbReference type="GO" id="GO:0000155">
    <property type="term" value="F:phosphorelay sensor kinase activity"/>
    <property type="evidence" value="ECO:0007669"/>
    <property type="project" value="InterPro"/>
</dbReference>
<comment type="subcellular location">
    <subcellularLocation>
        <location evidence="2">Membrane</location>
    </subcellularLocation>
</comment>
<dbReference type="RefSeq" id="WP_076838063.1">
    <property type="nucleotide sequence ID" value="NZ_CP019434.1"/>
</dbReference>
<evidence type="ECO:0000256" key="7">
    <source>
        <dbReference type="ARBA" id="ARBA00022777"/>
    </source>
</evidence>
<organism evidence="13 14">
    <name type="scientific">Acidihalobacter ferrooxydans</name>
    <dbReference type="NCBI Taxonomy" id="1765967"/>
    <lineage>
        <taxon>Bacteria</taxon>
        <taxon>Pseudomonadati</taxon>
        <taxon>Pseudomonadota</taxon>
        <taxon>Gammaproteobacteria</taxon>
        <taxon>Chromatiales</taxon>
        <taxon>Ectothiorhodospiraceae</taxon>
        <taxon>Acidihalobacter</taxon>
    </lineage>
</organism>
<dbReference type="GO" id="GO:0000156">
    <property type="term" value="F:phosphorelay response regulator activity"/>
    <property type="evidence" value="ECO:0007669"/>
    <property type="project" value="TreeGrafter"/>
</dbReference>
<dbReference type="InterPro" id="IPR005467">
    <property type="entry name" value="His_kinase_dom"/>
</dbReference>
<dbReference type="OrthoDB" id="1931120at2"/>
<dbReference type="InterPro" id="IPR035965">
    <property type="entry name" value="PAS-like_dom_sf"/>
</dbReference>
<dbReference type="PANTHER" id="PTHR42878">
    <property type="entry name" value="TWO-COMPONENT HISTIDINE KINASE"/>
    <property type="match status" value="1"/>
</dbReference>
<dbReference type="CDD" id="cd06225">
    <property type="entry name" value="HAMP"/>
    <property type="match status" value="1"/>
</dbReference>
<dbReference type="Pfam" id="PF08448">
    <property type="entry name" value="PAS_4"/>
    <property type="match status" value="1"/>
</dbReference>
<name>A0A1P8UKL6_9GAMM</name>
<sequence length="738" mass="81407">MRISLKRLSMRVWPVLLLIGLTLGAVLAMADAVQNSQRFSAHYFWLLLFNAFVLLLLAVLILLNVFEFVRRGLRREPGARLTLRLSGIFVLLAFVPVFVVYVFSLSFLDNGIDSWFNVNIEKSLAGALELSRLSLDERLHGYLRQTRQAAQSLSGLDSVHLPLKLDELRAQMHAGELTLFGLNERIIASSSGALGKLVPSLPPQDALRQYTSTHSYARLEPAGAHQLLVRVLVPVPAPAGSTNITAPPDMLQALFLIPKRQSELAANVQDAYNRYREMSFLHVPLKQSFTLTLTVVLLLSVLSALWAALLSAHGVLRPIRKLIGAIRRVAAGDLQTKLEVRRRDELGQLARSFNEMTTRLTNTRDETERGRRQIERQRGYLQTVLEHLSSGVLTLDRNAVLRTANPAADRILEQSLVPFFGRRLADIGPSGKMLRQLYEGVAQRLEGGERTWQQELELFGEAGTKVLICRGARLPLQTGTGGGYVLLFDDVTALIRAQRNAAWGEVARRLAHEIRNPLTPIQLSAERLRRKLLPHIDAGDARMLERCTSTIVEQVEAMQQLVTAFSDYARAPAMQPSEVALNALIEGVLELYGAHPGVVLTFEPDPEVGMIYADPGRLRQLLHNLLKNALEASAGRARAHVVLATHAQARTDDRPAFIELSISDDGPGVPDAVLARIFEPYVSEKPGGSGLGLAVVKKIVEEHNGTIWVENRAAGGARFVIRLPLHGSALPTAHGVVE</sequence>
<dbReference type="Pfam" id="PF00672">
    <property type="entry name" value="HAMP"/>
    <property type="match status" value="1"/>
</dbReference>
<dbReference type="PRINTS" id="PR00344">
    <property type="entry name" value="BCTRLSENSOR"/>
</dbReference>
<evidence type="ECO:0000256" key="1">
    <source>
        <dbReference type="ARBA" id="ARBA00000085"/>
    </source>
</evidence>
<keyword evidence="10" id="KW-1133">Transmembrane helix</keyword>
<keyword evidence="10" id="KW-0472">Membrane</keyword>
<dbReference type="InterPro" id="IPR017232">
    <property type="entry name" value="NtrY"/>
</dbReference>
<evidence type="ECO:0000313" key="13">
    <source>
        <dbReference type="EMBL" id="APZ44373.1"/>
    </source>
</evidence>
<dbReference type="EC" id="2.7.13.3" evidence="3"/>
<dbReference type="STRING" id="1765967.BW247_15820"/>
<dbReference type="InterPro" id="IPR036890">
    <property type="entry name" value="HATPase_C_sf"/>
</dbReference>
<keyword evidence="6" id="KW-0547">Nucleotide-binding</keyword>
<dbReference type="SMART" id="SM00304">
    <property type="entry name" value="HAMP"/>
    <property type="match status" value="1"/>
</dbReference>
<dbReference type="Gene3D" id="1.10.287.130">
    <property type="match status" value="1"/>
</dbReference>
<dbReference type="SMART" id="SM00387">
    <property type="entry name" value="HATPase_c"/>
    <property type="match status" value="1"/>
</dbReference>
<comment type="catalytic activity">
    <reaction evidence="1">
        <text>ATP + protein L-histidine = ADP + protein N-phospho-L-histidine.</text>
        <dbReference type="EC" id="2.7.13.3"/>
    </reaction>
</comment>
<keyword evidence="9" id="KW-0902">Two-component regulatory system</keyword>
<dbReference type="InterPro" id="IPR003660">
    <property type="entry name" value="HAMP_dom"/>
</dbReference>
<feature type="transmembrane region" description="Helical" evidence="10">
    <location>
        <begin position="87"/>
        <end position="108"/>
    </location>
</feature>
<dbReference type="InterPro" id="IPR003661">
    <property type="entry name" value="HisK_dim/P_dom"/>
</dbReference>
<feature type="transmembrane region" description="Helical" evidence="10">
    <location>
        <begin position="42"/>
        <end position="66"/>
    </location>
</feature>
<dbReference type="InterPro" id="IPR003594">
    <property type="entry name" value="HATPase_dom"/>
</dbReference>
<keyword evidence="7" id="KW-0418">Kinase</keyword>
<dbReference type="InterPro" id="IPR036097">
    <property type="entry name" value="HisK_dim/P_sf"/>
</dbReference>
<dbReference type="CDD" id="cd00082">
    <property type="entry name" value="HisKA"/>
    <property type="match status" value="1"/>
</dbReference>
<dbReference type="GO" id="GO:0007234">
    <property type="term" value="P:osmosensory signaling via phosphorelay pathway"/>
    <property type="evidence" value="ECO:0007669"/>
    <property type="project" value="TreeGrafter"/>
</dbReference>
<dbReference type="SUPFAM" id="SSF55874">
    <property type="entry name" value="ATPase domain of HSP90 chaperone/DNA topoisomerase II/histidine kinase"/>
    <property type="match status" value="1"/>
</dbReference>
<evidence type="ECO:0000313" key="14">
    <source>
        <dbReference type="Proteomes" id="UP000243807"/>
    </source>
</evidence>
<dbReference type="Proteomes" id="UP000243807">
    <property type="component" value="Chromosome"/>
</dbReference>
<dbReference type="GO" id="GO:0016020">
    <property type="term" value="C:membrane"/>
    <property type="evidence" value="ECO:0007669"/>
    <property type="project" value="UniProtKB-SubCell"/>
</dbReference>
<evidence type="ECO:0000256" key="3">
    <source>
        <dbReference type="ARBA" id="ARBA00012438"/>
    </source>
</evidence>
<evidence type="ECO:0000256" key="5">
    <source>
        <dbReference type="ARBA" id="ARBA00022679"/>
    </source>
</evidence>
<dbReference type="InterPro" id="IPR004358">
    <property type="entry name" value="Sig_transdc_His_kin-like_C"/>
</dbReference>
<dbReference type="GO" id="GO:0030295">
    <property type="term" value="F:protein kinase activator activity"/>
    <property type="evidence" value="ECO:0007669"/>
    <property type="project" value="TreeGrafter"/>
</dbReference>
<dbReference type="Gene3D" id="3.30.450.20">
    <property type="entry name" value="PAS domain"/>
    <property type="match status" value="1"/>
</dbReference>
<dbReference type="PIRSF" id="PIRSF037532">
    <property type="entry name" value="STHK_NtrY"/>
    <property type="match status" value="1"/>
</dbReference>
<dbReference type="Pfam" id="PF02518">
    <property type="entry name" value="HATPase_c"/>
    <property type="match status" value="1"/>
</dbReference>
<dbReference type="PROSITE" id="PS50109">
    <property type="entry name" value="HIS_KIN"/>
    <property type="match status" value="1"/>
</dbReference>
<reference evidence="13 14" key="1">
    <citation type="submission" date="2017-01" db="EMBL/GenBank/DDBJ databases">
        <title>Draft sequence of Acidihalobacter ferrooxidans strain DSM 14175 (strain V8).</title>
        <authorList>
            <person name="Khaleque H.N."/>
            <person name="Ramsay J.P."/>
            <person name="Murphy R.J.T."/>
            <person name="Kaksonen A.H."/>
            <person name="Boxall N.J."/>
            <person name="Watkin E.L.J."/>
        </authorList>
    </citation>
    <scope>NUCLEOTIDE SEQUENCE [LARGE SCALE GENOMIC DNA]</scope>
    <source>
        <strain evidence="13 14">V8</strain>
    </source>
</reference>
<dbReference type="GO" id="GO:0005524">
    <property type="term" value="F:ATP binding"/>
    <property type="evidence" value="ECO:0007669"/>
    <property type="project" value="UniProtKB-KW"/>
</dbReference>
<evidence type="ECO:0000256" key="10">
    <source>
        <dbReference type="SAM" id="Phobius"/>
    </source>
</evidence>
<evidence type="ECO:0000259" key="11">
    <source>
        <dbReference type="PROSITE" id="PS50109"/>
    </source>
</evidence>
<dbReference type="SUPFAM" id="SSF158472">
    <property type="entry name" value="HAMP domain-like"/>
    <property type="match status" value="1"/>
</dbReference>
<keyword evidence="4" id="KW-0597">Phosphoprotein</keyword>
<accession>A0A1P8UKL6</accession>
<gene>
    <name evidence="13" type="ORF">BW247_15820</name>
</gene>
<dbReference type="Gene3D" id="6.10.340.10">
    <property type="match status" value="1"/>
</dbReference>
<evidence type="ECO:0000256" key="8">
    <source>
        <dbReference type="ARBA" id="ARBA00022840"/>
    </source>
</evidence>
<evidence type="ECO:0000259" key="12">
    <source>
        <dbReference type="PROSITE" id="PS50885"/>
    </source>
</evidence>
<feature type="domain" description="Histidine kinase" evidence="11">
    <location>
        <begin position="509"/>
        <end position="727"/>
    </location>
</feature>
<dbReference type="CDD" id="cd00075">
    <property type="entry name" value="HATPase"/>
    <property type="match status" value="1"/>
</dbReference>
<proteinExistence type="predicted"/>
<dbReference type="KEGG" id="afy:BW247_15820"/>